<dbReference type="EMBL" id="JAHYIQ010000007">
    <property type="protein sequence ID" value="KAK1130273.1"/>
    <property type="molecule type" value="Genomic_DNA"/>
</dbReference>
<dbReference type="Proteomes" id="UP001177670">
    <property type="component" value="Unassembled WGS sequence"/>
</dbReference>
<gene>
    <name evidence="1" type="ORF">K0M31_018411</name>
</gene>
<keyword evidence="2" id="KW-1185">Reference proteome</keyword>
<evidence type="ECO:0000313" key="1">
    <source>
        <dbReference type="EMBL" id="KAK1130273.1"/>
    </source>
</evidence>
<comment type="caution">
    <text evidence="1">The sequence shown here is derived from an EMBL/GenBank/DDBJ whole genome shotgun (WGS) entry which is preliminary data.</text>
</comment>
<reference evidence="1" key="1">
    <citation type="submission" date="2021-10" db="EMBL/GenBank/DDBJ databases">
        <title>Melipona bicolor Genome sequencing and assembly.</title>
        <authorList>
            <person name="Araujo N.S."/>
            <person name="Arias M.C."/>
        </authorList>
    </citation>
    <scope>NUCLEOTIDE SEQUENCE</scope>
    <source>
        <strain evidence="1">USP_2M_L1-L4_2017</strain>
        <tissue evidence="1">Whole body</tissue>
    </source>
</reference>
<organism evidence="1 2">
    <name type="scientific">Melipona bicolor</name>
    <dbReference type="NCBI Taxonomy" id="60889"/>
    <lineage>
        <taxon>Eukaryota</taxon>
        <taxon>Metazoa</taxon>
        <taxon>Ecdysozoa</taxon>
        <taxon>Arthropoda</taxon>
        <taxon>Hexapoda</taxon>
        <taxon>Insecta</taxon>
        <taxon>Pterygota</taxon>
        <taxon>Neoptera</taxon>
        <taxon>Endopterygota</taxon>
        <taxon>Hymenoptera</taxon>
        <taxon>Apocrita</taxon>
        <taxon>Aculeata</taxon>
        <taxon>Apoidea</taxon>
        <taxon>Anthophila</taxon>
        <taxon>Apidae</taxon>
        <taxon>Melipona</taxon>
    </lineage>
</organism>
<proteinExistence type="predicted"/>
<dbReference type="AlphaFoldDB" id="A0AA40G3E8"/>
<protein>
    <submittedName>
        <fullName evidence="1">Uncharacterized protein</fullName>
    </submittedName>
</protein>
<accession>A0AA40G3E8</accession>
<name>A0AA40G3E8_9HYME</name>
<sequence length="149" mass="17013">MSGKRRNRERDQTVKLAQAITLVIGSSLGGEDSVEISNRALGRLNTRRNINSDKTARLLNVPRDLRLRRSCNLPCNFSSIRLARLLPPSEGLVSWDGGWERCRGVAASRWKQQRQSSFPTSLWVRCQRVARGTQLLEEVFDQTDKYSRN</sequence>
<evidence type="ECO:0000313" key="2">
    <source>
        <dbReference type="Proteomes" id="UP001177670"/>
    </source>
</evidence>